<proteinExistence type="predicted"/>
<feature type="domain" description="DUF7426" evidence="2">
    <location>
        <begin position="2"/>
        <end position="133"/>
    </location>
</feature>
<evidence type="ECO:0000313" key="5">
    <source>
        <dbReference type="Proteomes" id="UP000315234"/>
    </source>
</evidence>
<dbReference type="RefSeq" id="WP_005529661.1">
    <property type="nucleotide sequence ID" value="NZ_BJLD01000001.1"/>
</dbReference>
<dbReference type="AlphaFoldDB" id="A0AAQ1TXI9"/>
<protein>
    <recommendedName>
        <fullName evidence="2">DUF7426 domain-containing protein</fullName>
    </recommendedName>
</protein>
<feature type="compositionally biased region" description="Basic residues" evidence="1">
    <location>
        <begin position="136"/>
        <end position="145"/>
    </location>
</feature>
<feature type="region of interest" description="Disordered" evidence="1">
    <location>
        <begin position="117"/>
        <end position="145"/>
    </location>
</feature>
<evidence type="ECO:0000259" key="2">
    <source>
        <dbReference type="Pfam" id="PF24201"/>
    </source>
</evidence>
<organism evidence="3 5">
    <name type="scientific">Corynebacterium striatum</name>
    <dbReference type="NCBI Taxonomy" id="43770"/>
    <lineage>
        <taxon>Bacteria</taxon>
        <taxon>Bacillati</taxon>
        <taxon>Actinomycetota</taxon>
        <taxon>Actinomycetes</taxon>
        <taxon>Mycobacteriales</taxon>
        <taxon>Corynebacteriaceae</taxon>
        <taxon>Corynebacterium</taxon>
    </lineage>
</organism>
<sequence>MRDLREFHDPHLHLPIDGKVYTVQSPNAEFGLQLKRHFVDPDRNPADEIRFIARLFGSEYDEDTDTMSGGLWDEMESDGVPLNEILHVGNTAMAHYGVNADFGEFWWENRLGKEQEPLVPEAAEQWEETKAQAQKPKTRRKKTTS</sequence>
<reference evidence="3 5" key="1">
    <citation type="submission" date="2019-06" db="EMBL/GenBank/DDBJ databases">
        <title>Draft genome sequence of Corynebacterium striatum NBRC 15291.</title>
        <authorList>
            <person name="Miura T."/>
            <person name="Furukawa M."/>
            <person name="Shimamura M."/>
            <person name="Ohyama Y."/>
            <person name="Yamazoe A."/>
            <person name="Kawasaki H."/>
        </authorList>
    </citation>
    <scope>NUCLEOTIDE SEQUENCE [LARGE SCALE GENOMIC DNA]</scope>
    <source>
        <strain evidence="3 5">NBRC 15291</strain>
    </source>
</reference>
<evidence type="ECO:0000313" key="4">
    <source>
        <dbReference type="EMBL" id="GEA44714.1"/>
    </source>
</evidence>
<dbReference type="InterPro" id="IPR055849">
    <property type="entry name" value="DUF7426"/>
</dbReference>
<name>A0AAQ1TXI9_CORST</name>
<gene>
    <name evidence="3" type="ORF">Cst04h_02170</name>
    <name evidence="4" type="ORF">Cst04h_28840</name>
</gene>
<dbReference type="EMBL" id="BJLD01000001">
    <property type="protein sequence ID" value="GEA42047.1"/>
    <property type="molecule type" value="Genomic_DNA"/>
</dbReference>
<comment type="caution">
    <text evidence="3">The sequence shown here is derived from an EMBL/GenBank/DDBJ whole genome shotgun (WGS) entry which is preliminary data.</text>
</comment>
<dbReference type="Proteomes" id="UP000315234">
    <property type="component" value="Unassembled WGS sequence"/>
</dbReference>
<dbReference type="EMBL" id="BJLD01000016">
    <property type="protein sequence ID" value="GEA44714.1"/>
    <property type="molecule type" value="Genomic_DNA"/>
</dbReference>
<evidence type="ECO:0000256" key="1">
    <source>
        <dbReference type="SAM" id="MobiDB-lite"/>
    </source>
</evidence>
<dbReference type="Pfam" id="PF24201">
    <property type="entry name" value="DUF7426"/>
    <property type="match status" value="1"/>
</dbReference>
<accession>A0AAQ1TXI9</accession>
<evidence type="ECO:0000313" key="3">
    <source>
        <dbReference type="EMBL" id="GEA42047.1"/>
    </source>
</evidence>